<reference evidence="2" key="2">
    <citation type="submission" date="2021-04" db="EMBL/GenBank/DDBJ databases">
        <authorList>
            <person name="Gilroy R."/>
        </authorList>
    </citation>
    <scope>NUCLEOTIDE SEQUENCE</scope>
    <source>
        <strain evidence="2">CHK165-2605</strain>
    </source>
</reference>
<reference evidence="2" key="1">
    <citation type="journal article" date="2021" name="PeerJ">
        <title>Extensive microbial diversity within the chicken gut microbiome revealed by metagenomics and culture.</title>
        <authorList>
            <person name="Gilroy R."/>
            <person name="Ravi A."/>
            <person name="Getino M."/>
            <person name="Pursley I."/>
            <person name="Horton D.L."/>
            <person name="Alikhan N.F."/>
            <person name="Baker D."/>
            <person name="Gharbi K."/>
            <person name="Hall N."/>
            <person name="Watson M."/>
            <person name="Adriaenssens E.M."/>
            <person name="Foster-Nyarko E."/>
            <person name="Jarju S."/>
            <person name="Secka A."/>
            <person name="Antonio M."/>
            <person name="Oren A."/>
            <person name="Chaudhuri R.R."/>
            <person name="La Ragione R."/>
            <person name="Hildebrand F."/>
            <person name="Pallen M.J."/>
        </authorList>
    </citation>
    <scope>NUCLEOTIDE SEQUENCE</scope>
    <source>
        <strain evidence="2">CHK165-2605</strain>
    </source>
</reference>
<dbReference type="Gene3D" id="3.40.50.410">
    <property type="entry name" value="von Willebrand factor, type A domain"/>
    <property type="match status" value="1"/>
</dbReference>
<dbReference type="AlphaFoldDB" id="A0A9D2T2C2"/>
<sequence>MSSTDYGIPARRRALNIIWTAAGEYGFEPAFMAFTQDGQPDLYMDSIIGYVRKWYDRETMQKLFDTTGSSLMRETFDGILWIGLENCAFEREVRERPVLSELRHTCAEMFFEQQFTKSRQQWMAQNSLVYALQSARWNTVLGKEPGLVNPWEKNLFQELAFSGDWDARQIADHAYSVLHRYFRFSPGRAEHSLLLLLKNRLFSFSARILPSRMMRAEDLTFSRDGSGNGIITARKSRNAGLLTAAEEENNRIYIQNCFGLPLYNTEESSQIEQLLCSGGHQGCHIYFTNGRRQAEESIDVQTGKEPKNPASDGQIRETIRGAQAQADRNRTHYKERLHFYENCIARLSQQIRNALLVYPQPSRVAGRNGRIAPEKIWRAVYLNDERIFTEKFEEEQPDFSVDLMLDASASRLQSQETIAAQAYVIARSLHLCRIPVQVTSFLSLRGYTVIRRFCGYDEMDKDGRIFNYFAAGWNRDGLALRGAGHLMQDSPAKNRLLIILTDASPNDDRKIPSDRAGGHPLSRDYSGEAGIRDTSSEVRALKKSGVQVMAVLNGEDGSSEAARRIYGDDFVRIENIRRLSDAVGTLLQKKIERFF</sequence>
<organism evidence="2 3">
    <name type="scientific">Candidatus Mediterraneibacter gallistercoris</name>
    <dbReference type="NCBI Taxonomy" id="2838671"/>
    <lineage>
        <taxon>Bacteria</taxon>
        <taxon>Bacillati</taxon>
        <taxon>Bacillota</taxon>
        <taxon>Clostridia</taxon>
        <taxon>Lachnospirales</taxon>
        <taxon>Lachnospiraceae</taxon>
        <taxon>Mediterraneibacter</taxon>
    </lineage>
</organism>
<evidence type="ECO:0000313" key="2">
    <source>
        <dbReference type="EMBL" id="HJC42989.1"/>
    </source>
</evidence>
<dbReference type="SUPFAM" id="SSF53300">
    <property type="entry name" value="vWA-like"/>
    <property type="match status" value="1"/>
</dbReference>
<evidence type="ECO:0008006" key="4">
    <source>
        <dbReference type="Google" id="ProtNLM"/>
    </source>
</evidence>
<gene>
    <name evidence="2" type="ORF">H9756_04800</name>
</gene>
<dbReference type="Proteomes" id="UP000823895">
    <property type="component" value="Unassembled WGS sequence"/>
</dbReference>
<comment type="caution">
    <text evidence="2">The sequence shown here is derived from an EMBL/GenBank/DDBJ whole genome shotgun (WGS) entry which is preliminary data.</text>
</comment>
<dbReference type="InterPro" id="IPR051928">
    <property type="entry name" value="NorD/CobT"/>
</dbReference>
<dbReference type="EMBL" id="DWWI01000102">
    <property type="protein sequence ID" value="HJC42989.1"/>
    <property type="molecule type" value="Genomic_DNA"/>
</dbReference>
<accession>A0A9D2T2C2</accession>
<protein>
    <recommendedName>
        <fullName evidence="4">Cobalamin biosynthesis protein CobT VWA domain-containing protein</fullName>
    </recommendedName>
</protein>
<proteinExistence type="predicted"/>
<dbReference type="InterPro" id="IPR036465">
    <property type="entry name" value="vWFA_dom_sf"/>
</dbReference>
<dbReference type="PANTHER" id="PTHR41248">
    <property type="entry name" value="NORD PROTEIN"/>
    <property type="match status" value="1"/>
</dbReference>
<evidence type="ECO:0000256" key="1">
    <source>
        <dbReference type="SAM" id="MobiDB-lite"/>
    </source>
</evidence>
<dbReference type="PANTHER" id="PTHR41248:SF1">
    <property type="entry name" value="NORD PROTEIN"/>
    <property type="match status" value="1"/>
</dbReference>
<evidence type="ECO:0000313" key="3">
    <source>
        <dbReference type="Proteomes" id="UP000823895"/>
    </source>
</evidence>
<feature type="region of interest" description="Disordered" evidence="1">
    <location>
        <begin position="508"/>
        <end position="528"/>
    </location>
</feature>
<name>A0A9D2T2C2_9FIRM</name>